<evidence type="ECO:0000256" key="7">
    <source>
        <dbReference type="SAM" id="MobiDB-lite"/>
    </source>
</evidence>
<reference evidence="9 10" key="1">
    <citation type="journal article" date="2014" name="Nat. Commun.">
        <title>Multiple recent horizontal transfers of a large genomic region in cheese making fungi.</title>
        <authorList>
            <person name="Cheeseman K."/>
            <person name="Ropars J."/>
            <person name="Renault P."/>
            <person name="Dupont J."/>
            <person name="Gouzy J."/>
            <person name="Branca A."/>
            <person name="Abraham A.L."/>
            <person name="Ceppi M."/>
            <person name="Conseiller E."/>
            <person name="Debuchy R."/>
            <person name="Malagnac F."/>
            <person name="Goarin A."/>
            <person name="Silar P."/>
            <person name="Lacoste S."/>
            <person name="Sallet E."/>
            <person name="Bensimon A."/>
            <person name="Giraud T."/>
            <person name="Brygoo Y."/>
        </authorList>
    </citation>
    <scope>NUCLEOTIDE SEQUENCE [LARGE SCALE GENOMIC DNA]</scope>
    <source>
        <strain evidence="10">FM 013</strain>
    </source>
</reference>
<keyword evidence="10" id="KW-1185">Reference proteome</keyword>
<keyword evidence="2" id="KW-0862">Zinc</keyword>
<gene>
    <name evidence="9" type="ORF">PCAMFM013_S005g000135</name>
</gene>
<dbReference type="GO" id="GO:0006351">
    <property type="term" value="P:DNA-templated transcription"/>
    <property type="evidence" value="ECO:0007669"/>
    <property type="project" value="InterPro"/>
</dbReference>
<evidence type="ECO:0000256" key="5">
    <source>
        <dbReference type="ARBA" id="ARBA00023163"/>
    </source>
</evidence>
<dbReference type="PROSITE" id="PS00463">
    <property type="entry name" value="ZN2_CY6_FUNGAL_1"/>
    <property type="match status" value="1"/>
</dbReference>
<name>A0A0G4P3Q3_PENC3</name>
<dbReference type="EMBL" id="HG793138">
    <property type="protein sequence ID" value="CRL20971.1"/>
    <property type="molecule type" value="Genomic_DNA"/>
</dbReference>
<keyword evidence="4" id="KW-0238">DNA-binding</keyword>
<dbReference type="GO" id="GO:0000978">
    <property type="term" value="F:RNA polymerase II cis-regulatory region sequence-specific DNA binding"/>
    <property type="evidence" value="ECO:0007669"/>
    <property type="project" value="TreeGrafter"/>
</dbReference>
<dbReference type="PANTHER" id="PTHR31944:SF129">
    <property type="entry name" value="ASPYRIDONES CLUSTER REGULATOR APDR-RELATED"/>
    <property type="match status" value="1"/>
</dbReference>
<dbReference type="CDD" id="cd00067">
    <property type="entry name" value="GAL4"/>
    <property type="match status" value="1"/>
</dbReference>
<keyword evidence="1" id="KW-0479">Metal-binding</keyword>
<sequence length="725" mass="80747">MLPRPLPRVRRRPALACAPCRVRKVKCDRNSPCGQCAQRNSDLCTYTEDGRTAINEKKSRRPKFAVATEVSRGDARPLNQPQSFGHIAGQWAPGDSTSGAETGLTERVGGSHQPHNAFLTSHKTTESPQESSASGPILGTVSKTRIFGHGHWMSTFHMAERLPKLDPITHMGLMTPEQTRNSPIPGITDVLQKCKQLARDIKSQRPSRDPLPAGIHPTFPDPAVTNHLVQIYFDSFESCLRILHFPSFRAEYEGYMKDPGTAKTSFVVILILVMSNAASLIEDAGLQQELRAKSLSWIHVAQSWVSAPVEKDRLSVDGLQIYCLLLLARQVNCVGADLVWISAGSLMRMAIQMGLHQDPDHLGGMALLQKEMRRRLWYTILELNVQAALDSGMRPMVTSDDFDTRPPLNLNDEDLDNEMQWDSSKEMSLMPTRTSFQCLLATSVLLRLESARVINALKEEPPYDRVIHLGEELATVCRNATSSIDHHKSVAKSLWPTEFPYSWCDHLHRRFLLCLHLPYAAKAAHNPINSYSSKAGLEAALYLVSLLDDEIYRRLLLVGGGMFRDILTSGAMLVFLELITQLENESSAFVKKRNQARREPLLEDARNLVQYAQDRLWYGETNVKSYVFVNMAMGQVDAILSNSSTKDAIVKSASESLVVCHGILRSTAANLLSRVTMDTNVACGIGGDAVAMPSIDDIDFDFMNDGNMDFGLAGSWFVRQWEDKA</sequence>
<keyword evidence="5" id="KW-0804">Transcription</keyword>
<feature type="domain" description="Zn(2)-C6 fungal-type" evidence="8">
    <location>
        <begin position="16"/>
        <end position="46"/>
    </location>
</feature>
<evidence type="ECO:0000256" key="3">
    <source>
        <dbReference type="ARBA" id="ARBA00023015"/>
    </source>
</evidence>
<dbReference type="GO" id="GO:0008270">
    <property type="term" value="F:zinc ion binding"/>
    <property type="evidence" value="ECO:0007669"/>
    <property type="project" value="InterPro"/>
</dbReference>
<protein>
    <submittedName>
        <fullName evidence="9">Fungal transcriptional regulatory protein, N-terminal</fullName>
    </submittedName>
</protein>
<accession>A0A0G4P3Q3</accession>
<dbReference type="PANTHER" id="PTHR31944">
    <property type="entry name" value="HEME-RESPONSIVE ZINC FINGER TRANSCRIPTION FACTOR HAP1"/>
    <property type="match status" value="1"/>
</dbReference>
<evidence type="ECO:0000256" key="1">
    <source>
        <dbReference type="ARBA" id="ARBA00022723"/>
    </source>
</evidence>
<evidence type="ECO:0000256" key="2">
    <source>
        <dbReference type="ARBA" id="ARBA00022833"/>
    </source>
</evidence>
<feature type="region of interest" description="Disordered" evidence="7">
    <location>
        <begin position="88"/>
        <end position="115"/>
    </location>
</feature>
<dbReference type="InterPro" id="IPR051430">
    <property type="entry name" value="Fungal_TF_Env_Response"/>
</dbReference>
<dbReference type="Pfam" id="PF00172">
    <property type="entry name" value="Zn_clus"/>
    <property type="match status" value="1"/>
</dbReference>
<evidence type="ECO:0000313" key="9">
    <source>
        <dbReference type="EMBL" id="CRL20971.1"/>
    </source>
</evidence>
<evidence type="ECO:0000259" key="8">
    <source>
        <dbReference type="PROSITE" id="PS50048"/>
    </source>
</evidence>
<dbReference type="SUPFAM" id="SSF57701">
    <property type="entry name" value="Zn2/Cys6 DNA-binding domain"/>
    <property type="match status" value="1"/>
</dbReference>
<dbReference type="InterPro" id="IPR001138">
    <property type="entry name" value="Zn2Cys6_DnaBD"/>
</dbReference>
<dbReference type="InterPro" id="IPR036864">
    <property type="entry name" value="Zn2-C6_fun-type_DNA-bd_sf"/>
</dbReference>
<keyword evidence="6" id="KW-0539">Nucleus</keyword>
<dbReference type="Gene3D" id="4.10.240.10">
    <property type="entry name" value="Zn(2)-C6 fungal-type DNA-binding domain"/>
    <property type="match status" value="1"/>
</dbReference>
<dbReference type="AlphaFoldDB" id="A0A0G4P3Q3"/>
<dbReference type="GO" id="GO:0001228">
    <property type="term" value="F:DNA-binding transcription activator activity, RNA polymerase II-specific"/>
    <property type="evidence" value="ECO:0007669"/>
    <property type="project" value="TreeGrafter"/>
</dbReference>
<dbReference type="SMART" id="SM00906">
    <property type="entry name" value="Fungal_trans"/>
    <property type="match status" value="1"/>
</dbReference>
<evidence type="ECO:0000256" key="4">
    <source>
        <dbReference type="ARBA" id="ARBA00023125"/>
    </source>
</evidence>
<organism evidence="9 10">
    <name type="scientific">Penicillium camemberti (strain FM 013)</name>
    <dbReference type="NCBI Taxonomy" id="1429867"/>
    <lineage>
        <taxon>Eukaryota</taxon>
        <taxon>Fungi</taxon>
        <taxon>Dikarya</taxon>
        <taxon>Ascomycota</taxon>
        <taxon>Pezizomycotina</taxon>
        <taxon>Eurotiomycetes</taxon>
        <taxon>Eurotiomycetidae</taxon>
        <taxon>Eurotiales</taxon>
        <taxon>Aspergillaceae</taxon>
        <taxon>Penicillium</taxon>
    </lineage>
</organism>
<keyword evidence="3" id="KW-0805">Transcription regulation</keyword>
<dbReference type="Pfam" id="PF04082">
    <property type="entry name" value="Fungal_trans"/>
    <property type="match status" value="1"/>
</dbReference>
<dbReference type="SMART" id="SM00066">
    <property type="entry name" value="GAL4"/>
    <property type="match status" value="1"/>
</dbReference>
<evidence type="ECO:0000256" key="6">
    <source>
        <dbReference type="ARBA" id="ARBA00023242"/>
    </source>
</evidence>
<evidence type="ECO:0000313" key="10">
    <source>
        <dbReference type="Proteomes" id="UP000053732"/>
    </source>
</evidence>
<dbReference type="Proteomes" id="UP000053732">
    <property type="component" value="Unassembled WGS sequence"/>
</dbReference>
<proteinExistence type="predicted"/>
<dbReference type="InterPro" id="IPR007219">
    <property type="entry name" value="XnlR_reg_dom"/>
</dbReference>
<dbReference type="GO" id="GO:0005634">
    <property type="term" value="C:nucleus"/>
    <property type="evidence" value="ECO:0007669"/>
    <property type="project" value="TreeGrafter"/>
</dbReference>
<dbReference type="CDD" id="cd12148">
    <property type="entry name" value="fungal_TF_MHR"/>
    <property type="match status" value="1"/>
</dbReference>
<dbReference type="PROSITE" id="PS50048">
    <property type="entry name" value="ZN2_CY6_FUNGAL_2"/>
    <property type="match status" value="1"/>
</dbReference>